<evidence type="ECO:0000256" key="9">
    <source>
        <dbReference type="ARBA" id="ARBA00023136"/>
    </source>
</evidence>
<evidence type="ECO:0000256" key="2">
    <source>
        <dbReference type="ARBA" id="ARBA00022448"/>
    </source>
</evidence>
<dbReference type="SMART" id="SM00382">
    <property type="entry name" value="AAA"/>
    <property type="match status" value="1"/>
</dbReference>
<name>A0A1H2N9L1_9ACTN</name>
<evidence type="ECO:0000313" key="12">
    <source>
        <dbReference type="Proteomes" id="UP000198825"/>
    </source>
</evidence>
<dbReference type="PANTHER" id="PTHR42771">
    <property type="entry name" value="IRON(3+)-HYDROXAMATE IMPORT ATP-BINDING PROTEIN FHUC"/>
    <property type="match status" value="1"/>
</dbReference>
<sequence>MTEPAPVASTTDDASSHRLETQGLVLAYGDRTVVDDLSVRVPDGRITVVVGANGCGKSTLLRGMARLVTPVRGAVLLDGKSVHHTPSKEVARVLGLLPQAPVAPEGITVTDLVGRGRYPHQGWFRHWTAADDEAVAHALAATGTTELADRRIEDMSGGQRQRVWIAMALAQETDLLLLDEPTTYLDLAHQIDVLDLLTDLNRQRGTTIVVVMHDLNLACRYADHLIAMADGAVTAQGPPRSVVTPELVERVFGITSVVVDDPVSHTPTVVPVGRHHCAEPEGAAAR</sequence>
<evidence type="ECO:0000256" key="7">
    <source>
        <dbReference type="ARBA" id="ARBA00023004"/>
    </source>
</evidence>
<dbReference type="InterPro" id="IPR051535">
    <property type="entry name" value="Siderophore_ABC-ATPase"/>
</dbReference>
<evidence type="ECO:0000259" key="10">
    <source>
        <dbReference type="PROSITE" id="PS50893"/>
    </source>
</evidence>
<dbReference type="InterPro" id="IPR017871">
    <property type="entry name" value="ABC_transporter-like_CS"/>
</dbReference>
<evidence type="ECO:0000256" key="8">
    <source>
        <dbReference type="ARBA" id="ARBA00023065"/>
    </source>
</evidence>
<keyword evidence="5" id="KW-0547">Nucleotide-binding</keyword>
<keyword evidence="12" id="KW-1185">Reference proteome</keyword>
<keyword evidence="2" id="KW-0813">Transport</keyword>
<keyword evidence="7" id="KW-0408">Iron</keyword>
<proteinExistence type="predicted"/>
<dbReference type="RefSeq" id="WP_091077566.1">
    <property type="nucleotide sequence ID" value="NZ_LT629799.1"/>
</dbReference>
<evidence type="ECO:0000256" key="5">
    <source>
        <dbReference type="ARBA" id="ARBA00022741"/>
    </source>
</evidence>
<keyword evidence="3" id="KW-1003">Cell membrane</keyword>
<keyword evidence="8" id="KW-0406">Ion transport</keyword>
<dbReference type="CDD" id="cd03214">
    <property type="entry name" value="ABC_Iron-Siderophores_B12_Hemin"/>
    <property type="match status" value="1"/>
</dbReference>
<dbReference type="GO" id="GO:0006826">
    <property type="term" value="P:iron ion transport"/>
    <property type="evidence" value="ECO:0007669"/>
    <property type="project" value="UniProtKB-KW"/>
</dbReference>
<dbReference type="PROSITE" id="PS00211">
    <property type="entry name" value="ABC_TRANSPORTER_1"/>
    <property type="match status" value="1"/>
</dbReference>
<comment type="subcellular location">
    <subcellularLocation>
        <location evidence="1">Cell membrane</location>
        <topology evidence="1">Peripheral membrane protein</topology>
    </subcellularLocation>
</comment>
<dbReference type="SUPFAM" id="SSF52540">
    <property type="entry name" value="P-loop containing nucleoside triphosphate hydrolases"/>
    <property type="match status" value="1"/>
</dbReference>
<feature type="domain" description="ABC transporter" evidence="10">
    <location>
        <begin position="19"/>
        <end position="255"/>
    </location>
</feature>
<dbReference type="PROSITE" id="PS50893">
    <property type="entry name" value="ABC_TRANSPORTER_2"/>
    <property type="match status" value="1"/>
</dbReference>
<dbReference type="Gene3D" id="3.40.50.300">
    <property type="entry name" value="P-loop containing nucleotide triphosphate hydrolases"/>
    <property type="match status" value="1"/>
</dbReference>
<evidence type="ECO:0000256" key="4">
    <source>
        <dbReference type="ARBA" id="ARBA00022496"/>
    </source>
</evidence>
<dbReference type="GO" id="GO:0005524">
    <property type="term" value="F:ATP binding"/>
    <property type="evidence" value="ECO:0007669"/>
    <property type="project" value="UniProtKB-KW"/>
</dbReference>
<evidence type="ECO:0000313" key="11">
    <source>
        <dbReference type="EMBL" id="SDV02173.1"/>
    </source>
</evidence>
<dbReference type="AlphaFoldDB" id="A0A1H2N9L1"/>
<dbReference type="FunFam" id="3.40.50.300:FF:000134">
    <property type="entry name" value="Iron-enterobactin ABC transporter ATP-binding protein"/>
    <property type="match status" value="1"/>
</dbReference>
<dbReference type="STRING" id="546874.SAMN04488544_3595"/>
<dbReference type="GO" id="GO:0016887">
    <property type="term" value="F:ATP hydrolysis activity"/>
    <property type="evidence" value="ECO:0007669"/>
    <property type="project" value="InterPro"/>
</dbReference>
<organism evidence="11 12">
    <name type="scientific">Microlunatus sagamiharensis</name>
    <dbReference type="NCBI Taxonomy" id="546874"/>
    <lineage>
        <taxon>Bacteria</taxon>
        <taxon>Bacillati</taxon>
        <taxon>Actinomycetota</taxon>
        <taxon>Actinomycetes</taxon>
        <taxon>Propionibacteriales</taxon>
        <taxon>Propionibacteriaceae</taxon>
        <taxon>Microlunatus</taxon>
    </lineage>
</organism>
<protein>
    <submittedName>
        <fullName evidence="11">Iron complex transport system ATP-binding protein</fullName>
    </submittedName>
</protein>
<evidence type="ECO:0000256" key="6">
    <source>
        <dbReference type="ARBA" id="ARBA00022840"/>
    </source>
</evidence>
<dbReference type="PANTHER" id="PTHR42771:SF2">
    <property type="entry name" value="IRON(3+)-HYDROXAMATE IMPORT ATP-BINDING PROTEIN FHUC"/>
    <property type="match status" value="1"/>
</dbReference>
<keyword evidence="6 11" id="KW-0067">ATP-binding</keyword>
<accession>A0A1H2N9L1</accession>
<evidence type="ECO:0000256" key="1">
    <source>
        <dbReference type="ARBA" id="ARBA00004202"/>
    </source>
</evidence>
<dbReference type="Pfam" id="PF00005">
    <property type="entry name" value="ABC_tran"/>
    <property type="match status" value="1"/>
</dbReference>
<dbReference type="InterPro" id="IPR003593">
    <property type="entry name" value="AAA+_ATPase"/>
</dbReference>
<dbReference type="GO" id="GO:0005886">
    <property type="term" value="C:plasma membrane"/>
    <property type="evidence" value="ECO:0007669"/>
    <property type="project" value="UniProtKB-SubCell"/>
</dbReference>
<evidence type="ECO:0000256" key="3">
    <source>
        <dbReference type="ARBA" id="ARBA00022475"/>
    </source>
</evidence>
<dbReference type="Proteomes" id="UP000198825">
    <property type="component" value="Chromosome I"/>
</dbReference>
<dbReference type="OrthoDB" id="5296765at2"/>
<dbReference type="InterPro" id="IPR003439">
    <property type="entry name" value="ABC_transporter-like_ATP-bd"/>
</dbReference>
<dbReference type="EMBL" id="LT629799">
    <property type="protein sequence ID" value="SDV02173.1"/>
    <property type="molecule type" value="Genomic_DNA"/>
</dbReference>
<reference evidence="12" key="1">
    <citation type="submission" date="2016-10" db="EMBL/GenBank/DDBJ databases">
        <authorList>
            <person name="Varghese N."/>
            <person name="Submissions S."/>
        </authorList>
    </citation>
    <scope>NUCLEOTIDE SEQUENCE [LARGE SCALE GENOMIC DNA]</scope>
    <source>
        <strain evidence="12">DSM 21743</strain>
    </source>
</reference>
<dbReference type="InterPro" id="IPR027417">
    <property type="entry name" value="P-loop_NTPase"/>
</dbReference>
<keyword evidence="4" id="KW-0410">Iron transport</keyword>
<keyword evidence="9" id="KW-0472">Membrane</keyword>
<gene>
    <name evidence="11" type="ORF">SAMN04488544_3595</name>
</gene>